<organism evidence="2 3">
    <name type="scientific">Nephila pilipes</name>
    <name type="common">Giant wood spider</name>
    <name type="synonym">Nephila maculata</name>
    <dbReference type="NCBI Taxonomy" id="299642"/>
    <lineage>
        <taxon>Eukaryota</taxon>
        <taxon>Metazoa</taxon>
        <taxon>Ecdysozoa</taxon>
        <taxon>Arthropoda</taxon>
        <taxon>Chelicerata</taxon>
        <taxon>Arachnida</taxon>
        <taxon>Araneae</taxon>
        <taxon>Araneomorphae</taxon>
        <taxon>Entelegynae</taxon>
        <taxon>Araneoidea</taxon>
        <taxon>Nephilidae</taxon>
        <taxon>Nephila</taxon>
    </lineage>
</organism>
<gene>
    <name evidence="2" type="ORF">NPIL_65391</name>
</gene>
<name>A0A8X6TQQ7_NEPPI</name>
<evidence type="ECO:0000256" key="1">
    <source>
        <dbReference type="SAM" id="MobiDB-lite"/>
    </source>
</evidence>
<comment type="caution">
    <text evidence="2">The sequence shown here is derived from an EMBL/GenBank/DDBJ whole genome shotgun (WGS) entry which is preliminary data.</text>
</comment>
<dbReference type="EMBL" id="BMAW01015797">
    <property type="protein sequence ID" value="GFT45587.1"/>
    <property type="molecule type" value="Genomic_DNA"/>
</dbReference>
<keyword evidence="3" id="KW-1185">Reference proteome</keyword>
<protein>
    <submittedName>
        <fullName evidence="2">Uncharacterized protein</fullName>
    </submittedName>
</protein>
<evidence type="ECO:0000313" key="3">
    <source>
        <dbReference type="Proteomes" id="UP000887013"/>
    </source>
</evidence>
<feature type="region of interest" description="Disordered" evidence="1">
    <location>
        <begin position="39"/>
        <end position="84"/>
    </location>
</feature>
<dbReference type="AlphaFoldDB" id="A0A8X6TQQ7"/>
<proteinExistence type="predicted"/>
<sequence>MLTENCVDHQNEVEPLDVCAEVELNFKRCETLEKKLASKKRKKCLKGNSVSSDEDDLNKSQWQQTEHKKSTKKKMVNLNDAIRRKTLKEPKKKSYVWKKADTLNVAVVVASRDE</sequence>
<accession>A0A8X6TQQ7</accession>
<dbReference type="Proteomes" id="UP000887013">
    <property type="component" value="Unassembled WGS sequence"/>
</dbReference>
<reference evidence="2" key="1">
    <citation type="submission" date="2020-08" db="EMBL/GenBank/DDBJ databases">
        <title>Multicomponent nature underlies the extraordinary mechanical properties of spider dragline silk.</title>
        <authorList>
            <person name="Kono N."/>
            <person name="Nakamura H."/>
            <person name="Mori M."/>
            <person name="Yoshida Y."/>
            <person name="Ohtoshi R."/>
            <person name="Malay A.D."/>
            <person name="Moran D.A.P."/>
            <person name="Tomita M."/>
            <person name="Numata K."/>
            <person name="Arakawa K."/>
        </authorList>
    </citation>
    <scope>NUCLEOTIDE SEQUENCE</scope>
</reference>
<evidence type="ECO:0000313" key="2">
    <source>
        <dbReference type="EMBL" id="GFT45587.1"/>
    </source>
</evidence>